<keyword evidence="4 5" id="KW-0067">ATP-binding</keyword>
<evidence type="ECO:0000256" key="1">
    <source>
        <dbReference type="ARBA" id="ARBA00022679"/>
    </source>
</evidence>
<evidence type="ECO:0000313" key="9">
    <source>
        <dbReference type="EMBL" id="WOQ69047.1"/>
    </source>
</evidence>
<dbReference type="KEGG" id="mliy:RYJ27_10080"/>
<reference evidence="9 10" key="1">
    <citation type="submission" date="2023-10" db="EMBL/GenBank/DDBJ databases">
        <title>Y20.</title>
        <authorList>
            <person name="Zhang G."/>
            <person name="Ding Y."/>
        </authorList>
    </citation>
    <scope>NUCLEOTIDE SEQUENCE [LARGE SCALE GENOMIC DNA]</scope>
    <source>
        <strain evidence="9 10">Y20</strain>
    </source>
</reference>
<dbReference type="PANTHER" id="PTHR43289">
    <property type="entry name" value="MITOGEN-ACTIVATED PROTEIN KINASE KINASE KINASE 20-RELATED"/>
    <property type="match status" value="1"/>
</dbReference>
<keyword evidence="7" id="KW-0812">Transmembrane</keyword>
<evidence type="ECO:0000256" key="5">
    <source>
        <dbReference type="PROSITE-ProRule" id="PRU10141"/>
    </source>
</evidence>
<dbReference type="EMBL" id="CP137080">
    <property type="protein sequence ID" value="WOQ69047.1"/>
    <property type="molecule type" value="Genomic_DNA"/>
</dbReference>
<feature type="compositionally biased region" description="Basic and acidic residues" evidence="6">
    <location>
        <begin position="463"/>
        <end position="474"/>
    </location>
</feature>
<evidence type="ECO:0000256" key="6">
    <source>
        <dbReference type="SAM" id="MobiDB-lite"/>
    </source>
</evidence>
<keyword evidence="7" id="KW-0472">Membrane</keyword>
<dbReference type="GO" id="GO:0005524">
    <property type="term" value="F:ATP binding"/>
    <property type="evidence" value="ECO:0007669"/>
    <property type="project" value="UniProtKB-UniRule"/>
</dbReference>
<dbReference type="RefSeq" id="WP_330170183.1">
    <property type="nucleotide sequence ID" value="NZ_CP137080.1"/>
</dbReference>
<dbReference type="PROSITE" id="PS00108">
    <property type="entry name" value="PROTEIN_KINASE_ST"/>
    <property type="match status" value="1"/>
</dbReference>
<dbReference type="AlphaFoldDB" id="A0AAU0MGU3"/>
<evidence type="ECO:0000256" key="4">
    <source>
        <dbReference type="ARBA" id="ARBA00022840"/>
    </source>
</evidence>
<keyword evidence="10" id="KW-1185">Reference proteome</keyword>
<organism evidence="9 10">
    <name type="scientific">Microbacterium limosum</name>
    <dbReference type="NCBI Taxonomy" id="3079935"/>
    <lineage>
        <taxon>Bacteria</taxon>
        <taxon>Bacillati</taxon>
        <taxon>Actinomycetota</taxon>
        <taxon>Actinomycetes</taxon>
        <taxon>Micrococcales</taxon>
        <taxon>Microbacteriaceae</taxon>
        <taxon>Microbacterium</taxon>
    </lineage>
</organism>
<name>A0AAU0MGU3_9MICO</name>
<keyword evidence="7" id="KW-1133">Transmembrane helix</keyword>
<evidence type="ECO:0000256" key="3">
    <source>
        <dbReference type="ARBA" id="ARBA00022777"/>
    </source>
</evidence>
<dbReference type="InterPro" id="IPR000719">
    <property type="entry name" value="Prot_kinase_dom"/>
</dbReference>
<feature type="region of interest" description="Disordered" evidence="6">
    <location>
        <begin position="380"/>
        <end position="413"/>
    </location>
</feature>
<keyword evidence="3 9" id="KW-0418">Kinase</keyword>
<protein>
    <submittedName>
        <fullName evidence="9">Serine/threonine-protein kinase</fullName>
        <ecNumber evidence="9">2.7.11.1</ecNumber>
    </submittedName>
</protein>
<dbReference type="PANTHER" id="PTHR43289:SF34">
    <property type="entry name" value="SERINE_THREONINE-PROTEIN KINASE YBDM-RELATED"/>
    <property type="match status" value="1"/>
</dbReference>
<keyword evidence="2 5" id="KW-0547">Nucleotide-binding</keyword>
<feature type="compositionally biased region" description="Gly residues" evidence="6">
    <location>
        <begin position="492"/>
        <end position="506"/>
    </location>
</feature>
<accession>A0AAU0MGU3</accession>
<dbReference type="SUPFAM" id="SSF56112">
    <property type="entry name" value="Protein kinase-like (PK-like)"/>
    <property type="match status" value="1"/>
</dbReference>
<sequence length="506" mass="51403">MSDPSRADAGTQELLDGRYLLGECLGEGGMARVHRAEDIVLGRVVALKIMRESSDPGLDSGRLRMESTLLASLAHPSLVTLYDAHIAPGKMGYLVMELVEGPSLRERADAGPLPAAAVAALARDLADALATVHAAGIVHRDVKPSNILLAPPGASGAPFRAKLADFGIAYLTDGTRLTAPGTVLGTAAYLAPEQVRGAPAGPAADIYALGLVLLETLTGVRAFPHSTGVESIVVRLSQSPRIPGWLPEPWRELLAAMTAMDPFARPSATAVVESVVTMDAAALAFYAGDVPARVHAEEPTAAETAIVAVPPAPAPPATEPIKALLVRAGISVSEPAPPTTRSQHRALRRRRRPALMWGGAAGLAAGLVAVAVALAPTAGGVVDPAPSVTPVAEGGTSEQTPAPEQEAPAGEAPQQGAIETVEQNTAVVPAAPEPAAEEPAPAPEAPAPEAPAPADTRNAPSGADDRGPDTDNRGNRGPGSDRGGDRNPGDDSGNGRGAGNRGGGND</sequence>
<feature type="transmembrane region" description="Helical" evidence="7">
    <location>
        <begin position="354"/>
        <end position="375"/>
    </location>
</feature>
<feature type="compositionally biased region" description="Pro residues" evidence="6">
    <location>
        <begin position="440"/>
        <end position="451"/>
    </location>
</feature>
<feature type="domain" description="Protein kinase" evidence="8">
    <location>
        <begin position="19"/>
        <end position="286"/>
    </location>
</feature>
<feature type="compositionally biased region" description="Low complexity" evidence="6">
    <location>
        <begin position="429"/>
        <end position="439"/>
    </location>
</feature>
<dbReference type="InterPro" id="IPR017441">
    <property type="entry name" value="Protein_kinase_ATP_BS"/>
</dbReference>
<dbReference type="Gene3D" id="1.10.510.10">
    <property type="entry name" value="Transferase(Phosphotransferase) domain 1"/>
    <property type="match status" value="1"/>
</dbReference>
<dbReference type="CDD" id="cd14014">
    <property type="entry name" value="STKc_PknB_like"/>
    <property type="match status" value="1"/>
</dbReference>
<dbReference type="Proteomes" id="UP001329313">
    <property type="component" value="Chromosome"/>
</dbReference>
<feature type="binding site" evidence="5">
    <location>
        <position position="48"/>
    </location>
    <ligand>
        <name>ATP</name>
        <dbReference type="ChEBI" id="CHEBI:30616"/>
    </ligand>
</feature>
<evidence type="ECO:0000313" key="10">
    <source>
        <dbReference type="Proteomes" id="UP001329313"/>
    </source>
</evidence>
<keyword evidence="1 9" id="KW-0808">Transferase</keyword>
<dbReference type="InterPro" id="IPR011009">
    <property type="entry name" value="Kinase-like_dom_sf"/>
</dbReference>
<evidence type="ECO:0000256" key="2">
    <source>
        <dbReference type="ARBA" id="ARBA00022741"/>
    </source>
</evidence>
<dbReference type="GO" id="GO:0004674">
    <property type="term" value="F:protein serine/threonine kinase activity"/>
    <property type="evidence" value="ECO:0007669"/>
    <property type="project" value="UniProtKB-EC"/>
</dbReference>
<dbReference type="InterPro" id="IPR008271">
    <property type="entry name" value="Ser/Thr_kinase_AS"/>
</dbReference>
<dbReference type="Gene3D" id="3.30.200.20">
    <property type="entry name" value="Phosphorylase Kinase, domain 1"/>
    <property type="match status" value="1"/>
</dbReference>
<feature type="compositionally biased region" description="Low complexity" evidence="6">
    <location>
        <begin position="398"/>
        <end position="413"/>
    </location>
</feature>
<dbReference type="PROSITE" id="PS00107">
    <property type="entry name" value="PROTEIN_KINASE_ATP"/>
    <property type="match status" value="1"/>
</dbReference>
<evidence type="ECO:0000256" key="7">
    <source>
        <dbReference type="SAM" id="Phobius"/>
    </source>
</evidence>
<dbReference type="Pfam" id="PF00069">
    <property type="entry name" value="Pkinase"/>
    <property type="match status" value="1"/>
</dbReference>
<gene>
    <name evidence="9" type="ORF">RYJ27_10080</name>
</gene>
<dbReference type="PROSITE" id="PS50011">
    <property type="entry name" value="PROTEIN_KINASE_DOM"/>
    <property type="match status" value="1"/>
</dbReference>
<proteinExistence type="predicted"/>
<dbReference type="EC" id="2.7.11.1" evidence="9"/>
<evidence type="ECO:0000259" key="8">
    <source>
        <dbReference type="PROSITE" id="PS50011"/>
    </source>
</evidence>
<dbReference type="SMART" id="SM00220">
    <property type="entry name" value="S_TKc"/>
    <property type="match status" value="1"/>
</dbReference>
<feature type="region of interest" description="Disordered" evidence="6">
    <location>
        <begin position="428"/>
        <end position="506"/>
    </location>
</feature>